<dbReference type="EMBL" id="JASWJB010000096">
    <property type="protein sequence ID" value="KAK2598891.1"/>
    <property type="molecule type" value="Genomic_DNA"/>
</dbReference>
<proteinExistence type="predicted"/>
<evidence type="ECO:0000313" key="2">
    <source>
        <dbReference type="EMBL" id="KAK2598891.1"/>
    </source>
</evidence>
<evidence type="ECO:0000313" key="3">
    <source>
        <dbReference type="Proteomes" id="UP001251528"/>
    </source>
</evidence>
<feature type="region of interest" description="Disordered" evidence="1">
    <location>
        <begin position="1"/>
        <end position="21"/>
    </location>
</feature>
<sequence>MREQDPPTYEQVTSCQPDDHVASNGEQTLTLDGCKIYLSETPLQLLYELNSPPCEAITNTHSLRKVRYRLTDGDGEGQMKQRLDNIYHMKEKASFSLRELRQHIIITGKASQKRCYKEVILTSGLTGWKTCAAKDHFAADIPMMGRLKGSNFIQWKNSDGITVALEIRAKIQKHGAPDGLPQLIIKEALQTKDLDLLVACWTARIWKESKAELYAQLPSDNLKNFTSRKHRQRNVARLGGSTGAASGAFF</sequence>
<evidence type="ECO:0000256" key="1">
    <source>
        <dbReference type="SAM" id="MobiDB-lite"/>
    </source>
</evidence>
<dbReference type="Proteomes" id="UP001251528">
    <property type="component" value="Unassembled WGS sequence"/>
</dbReference>
<keyword evidence="3" id="KW-1185">Reference proteome</keyword>
<reference evidence="2" key="1">
    <citation type="submission" date="2023-06" db="EMBL/GenBank/DDBJ databases">
        <title>Conoideocrella luteorostrata (Hypocreales: Clavicipitaceae), a potential biocontrol fungus for elongate hemlock scale in United States Christmas tree production areas.</title>
        <authorList>
            <person name="Barrett H."/>
            <person name="Lovett B."/>
            <person name="Macias A.M."/>
            <person name="Stajich J.E."/>
            <person name="Kasson M.T."/>
        </authorList>
    </citation>
    <scope>NUCLEOTIDE SEQUENCE</scope>
    <source>
        <strain evidence="2">ARSEF 14590</strain>
    </source>
</reference>
<accession>A0AAJ0CP70</accession>
<organism evidence="2 3">
    <name type="scientific">Conoideocrella luteorostrata</name>
    <dbReference type="NCBI Taxonomy" id="1105319"/>
    <lineage>
        <taxon>Eukaryota</taxon>
        <taxon>Fungi</taxon>
        <taxon>Dikarya</taxon>
        <taxon>Ascomycota</taxon>
        <taxon>Pezizomycotina</taxon>
        <taxon>Sordariomycetes</taxon>
        <taxon>Hypocreomycetidae</taxon>
        <taxon>Hypocreales</taxon>
        <taxon>Clavicipitaceae</taxon>
        <taxon>Conoideocrella</taxon>
    </lineage>
</organism>
<dbReference type="AlphaFoldDB" id="A0AAJ0CP70"/>
<gene>
    <name evidence="2" type="ORF">QQS21_005633</name>
</gene>
<comment type="caution">
    <text evidence="2">The sequence shown here is derived from an EMBL/GenBank/DDBJ whole genome shotgun (WGS) entry which is preliminary data.</text>
</comment>
<protein>
    <submittedName>
        <fullName evidence="2">Uncharacterized protein</fullName>
    </submittedName>
</protein>
<name>A0AAJ0CP70_9HYPO</name>